<name>A0A6N8TY26_9STAP</name>
<dbReference type="RefSeq" id="WP_160652772.1">
    <property type="nucleotide sequence ID" value="NZ_JBHRWU010000001.1"/>
</dbReference>
<dbReference type="EMBL" id="WUUK01000001">
    <property type="protein sequence ID" value="MXQ50382.1"/>
    <property type="molecule type" value="Genomic_DNA"/>
</dbReference>
<dbReference type="Proteomes" id="UP000436284">
    <property type="component" value="Unassembled WGS sequence"/>
</dbReference>
<evidence type="ECO:0000313" key="2">
    <source>
        <dbReference type="Proteomes" id="UP000436284"/>
    </source>
</evidence>
<evidence type="ECO:0000313" key="1">
    <source>
        <dbReference type="EMBL" id="MXQ50382.1"/>
    </source>
</evidence>
<comment type="caution">
    <text evidence="1">The sequence shown here is derived from an EMBL/GenBank/DDBJ whole genome shotgun (WGS) entry which is preliminary data.</text>
</comment>
<proteinExistence type="predicted"/>
<organism evidence="1 2">
    <name type="scientific">Salinicoccus hispanicus</name>
    <dbReference type="NCBI Taxonomy" id="157225"/>
    <lineage>
        <taxon>Bacteria</taxon>
        <taxon>Bacillati</taxon>
        <taxon>Bacillota</taxon>
        <taxon>Bacilli</taxon>
        <taxon>Bacillales</taxon>
        <taxon>Staphylococcaceae</taxon>
        <taxon>Salinicoccus</taxon>
    </lineage>
</organism>
<keyword evidence="2" id="KW-1185">Reference proteome</keyword>
<dbReference type="AlphaFoldDB" id="A0A6N8TY26"/>
<dbReference type="OrthoDB" id="2388258at2"/>
<reference evidence="1 2" key="1">
    <citation type="submission" date="2019-12" db="EMBL/GenBank/DDBJ databases">
        <title>Salinicoccus cyprini sp. nov., isolated from gastro-intestinal tract of mirror carp, Cyprinus carpio var. specularis, collected from Gobind Sagar Reservoir, Himachal Pradesh, India.</title>
        <authorList>
            <person name="Talwar C."/>
            <person name="Singh A.K."/>
            <person name="Lal R."/>
            <person name="Negi R.K."/>
        </authorList>
    </citation>
    <scope>NUCLEOTIDE SEQUENCE [LARGE SCALE GENOMIC DNA]</scope>
    <source>
        <strain evidence="1 2">J-82</strain>
    </source>
</reference>
<gene>
    <name evidence="1" type="ORF">GQ671_03560</name>
</gene>
<evidence type="ECO:0008006" key="3">
    <source>
        <dbReference type="Google" id="ProtNLM"/>
    </source>
</evidence>
<sequence length="315" mass="37475">MKDKIVSHRRFLQKMERDLERDYQNGEYASFINKFRMYSEQQLPDISFMEKFYESLSYEDRHDEVMEYALLQMNEGVGNYDVHMHHLLKSLLKQERYFEVIEFSDHLMEEDIPQRFRIDVAAFRHEAKRAMDEKVAQMHEPEAETRIVSTSEYGEMPDFEKMEFLRDLIEDADAGHRDMVREALSVERNHTCLTFMLLYLRAIEDQEEISVLKMEQEIQVVPAELPELEESPLFSGVRKLVMEEVENRMPEFREAAEGMLMSHAVHCYPVFPSFDDEALYLGYMSELFGMLNLDHDFKADVAVVDWIRKVERSMT</sequence>
<accession>A0A6N8TY26</accession>
<protein>
    <recommendedName>
        <fullName evidence="3">DUF3196 domain-containing protein</fullName>
    </recommendedName>
</protein>